<dbReference type="Gene3D" id="3.90.1170.50">
    <property type="entry name" value="Aldehyde oxidase/xanthine dehydrogenase, a/b hammerhead"/>
    <property type="match status" value="1"/>
</dbReference>
<sequence length="726" mass="76606">MQFQKPAGPNPTDRQRVLGKPTPRIDGPAKTTGTATYAYEFNDVAPNLAYGYILGAGVAKGRITSMDVAAAKKSAGVLDVVTYKNAGEVKNSDFNTAPLLAGPDVTHYHQAVAMVVAETFEQARAAASLIKVGYQKADGAYELAERKDSASVPKDDADTRTGDYETAFANAPVKVDVTYTTPAHAHAMMEPHATIALWEDGNLTLWSANQMIEWGKQSVATALGLDPSKVRMISPYIGGGFGGKLFIRADAVLAAIGARLTGRPVKVALQRPLVFNNTVHRPATIQRITLGAGEEGKLLAIGHENWSGNLEGGDAEQSPAATRPSYAAANRLAVTKLAVLDLPEGNAMRAPGDAPGSMTIEAAMDELAHELGLDPIELRAINDTQVHPESGKPFSRRKLMDCYREGASRFGWSKRSMEPGKVRDGDEWVGMGVASAIRGAPVMTSAARVSLRGDGSVLVETDMTDIGTGSYTILGQTAAEMLGVPLERVEVRLGDSNFPVSAGSGGQWGATSSTSGVYAACNQLRTAIANAVGVDANAATFADGRVSAGGEAFDLTEAGALTETGEVTFGGRGDEHEYFTFGAHFVELGVNAYTAEIRLRRMLAVCDAGRIFNPTSAKNQVMGGMTMGAGAALLEELVVDPRYGFFANHDLAQYEVPVHADIPQQEVIFLDGEDPLASPMKGSGVGELGICGPSAAIANAVFNATGIRVRDYPITMEKLLPRMPTV</sequence>
<evidence type="ECO:0000259" key="2">
    <source>
        <dbReference type="SMART" id="SM01008"/>
    </source>
</evidence>
<dbReference type="InterPro" id="IPR046867">
    <property type="entry name" value="AldOxase/xan_DH_MoCoBD2"/>
</dbReference>
<dbReference type="Gene3D" id="3.30.365.10">
    <property type="entry name" value="Aldehyde oxidase/xanthine dehydrogenase, molybdopterin binding domain"/>
    <property type="match status" value="4"/>
</dbReference>
<dbReference type="InterPro" id="IPR037165">
    <property type="entry name" value="AldOxase/xan_DH_Mopterin-bd_sf"/>
</dbReference>
<dbReference type="Pfam" id="PF20256">
    <property type="entry name" value="MoCoBD_2"/>
    <property type="match status" value="1"/>
</dbReference>
<proteinExistence type="predicted"/>
<dbReference type="GO" id="GO:0004854">
    <property type="term" value="F:xanthine dehydrogenase activity"/>
    <property type="evidence" value="ECO:0007669"/>
    <property type="project" value="UniProtKB-EC"/>
</dbReference>
<dbReference type="Pfam" id="PF01315">
    <property type="entry name" value="Ald_Xan_dh_C"/>
    <property type="match status" value="1"/>
</dbReference>
<dbReference type="Pfam" id="PF02738">
    <property type="entry name" value="MoCoBD_1"/>
    <property type="match status" value="1"/>
</dbReference>
<dbReference type="AlphaFoldDB" id="A0A840HZK4"/>
<name>A0A840HZK4_9PROT</name>
<dbReference type="InterPro" id="IPR016208">
    <property type="entry name" value="Ald_Oxase/xanthine_DH-like"/>
</dbReference>
<keyword evidence="3" id="KW-0560">Oxidoreductase</keyword>
<dbReference type="Proteomes" id="UP000563524">
    <property type="component" value="Unassembled WGS sequence"/>
</dbReference>
<comment type="caution">
    <text evidence="3">The sequence shown here is derived from an EMBL/GenBank/DDBJ whole genome shotgun (WGS) entry which is preliminary data.</text>
</comment>
<evidence type="ECO:0000313" key="4">
    <source>
        <dbReference type="Proteomes" id="UP000563524"/>
    </source>
</evidence>
<dbReference type="SUPFAM" id="SSF56003">
    <property type="entry name" value="Molybdenum cofactor-binding domain"/>
    <property type="match status" value="1"/>
</dbReference>
<dbReference type="GO" id="GO:0005506">
    <property type="term" value="F:iron ion binding"/>
    <property type="evidence" value="ECO:0007669"/>
    <property type="project" value="InterPro"/>
</dbReference>
<dbReference type="InterPro" id="IPR000674">
    <property type="entry name" value="Ald_Oxase/Xan_DH_a/b"/>
</dbReference>
<feature type="domain" description="Aldehyde oxidase/xanthine dehydrogenase a/b hammerhead" evidence="2">
    <location>
        <begin position="32"/>
        <end position="138"/>
    </location>
</feature>
<dbReference type="EC" id="1.17.1.4" evidence="3"/>
<accession>A0A840HZK4</accession>
<keyword evidence="4" id="KW-1185">Reference proteome</keyword>
<evidence type="ECO:0000313" key="3">
    <source>
        <dbReference type="EMBL" id="MBB4657535.1"/>
    </source>
</evidence>
<organism evidence="3 4">
    <name type="scientific">Parvularcula dongshanensis</name>
    <dbReference type="NCBI Taxonomy" id="1173995"/>
    <lineage>
        <taxon>Bacteria</taxon>
        <taxon>Pseudomonadati</taxon>
        <taxon>Pseudomonadota</taxon>
        <taxon>Alphaproteobacteria</taxon>
        <taxon>Parvularculales</taxon>
        <taxon>Parvularculaceae</taxon>
        <taxon>Parvularcula</taxon>
    </lineage>
</organism>
<dbReference type="RefSeq" id="WP_183814719.1">
    <property type="nucleotide sequence ID" value="NZ_JACHOB010000001.1"/>
</dbReference>
<reference evidence="3 4" key="1">
    <citation type="submission" date="2020-08" db="EMBL/GenBank/DDBJ databases">
        <title>Genomic Encyclopedia of Type Strains, Phase IV (KMG-IV): sequencing the most valuable type-strain genomes for metagenomic binning, comparative biology and taxonomic classification.</title>
        <authorList>
            <person name="Goeker M."/>
        </authorList>
    </citation>
    <scope>NUCLEOTIDE SEQUENCE [LARGE SCALE GENOMIC DNA]</scope>
    <source>
        <strain evidence="3 4">DSM 102850</strain>
    </source>
</reference>
<dbReference type="SMART" id="SM01008">
    <property type="entry name" value="Ald_Xan_dh_C"/>
    <property type="match status" value="1"/>
</dbReference>
<dbReference type="PANTHER" id="PTHR11908:SF123">
    <property type="entry name" value="ALDEHYDE OXIDOREDUCTASE MOLYBDENUM-BINDING SUBUNIT PAOC"/>
    <property type="match status" value="1"/>
</dbReference>
<feature type="region of interest" description="Disordered" evidence="1">
    <location>
        <begin position="1"/>
        <end position="31"/>
    </location>
</feature>
<dbReference type="SUPFAM" id="SSF54665">
    <property type="entry name" value="CO dehydrogenase molybdoprotein N-domain-like"/>
    <property type="match status" value="1"/>
</dbReference>
<dbReference type="EMBL" id="JACHOB010000001">
    <property type="protein sequence ID" value="MBB4657535.1"/>
    <property type="molecule type" value="Genomic_DNA"/>
</dbReference>
<dbReference type="InterPro" id="IPR036856">
    <property type="entry name" value="Ald_Oxase/Xan_DH_a/b_sf"/>
</dbReference>
<dbReference type="PANTHER" id="PTHR11908">
    <property type="entry name" value="XANTHINE DEHYDROGENASE"/>
    <property type="match status" value="1"/>
</dbReference>
<gene>
    <name evidence="3" type="ORF">GGQ59_000035</name>
</gene>
<dbReference type="InterPro" id="IPR008274">
    <property type="entry name" value="AldOxase/xan_DH_MoCoBD1"/>
</dbReference>
<evidence type="ECO:0000256" key="1">
    <source>
        <dbReference type="SAM" id="MobiDB-lite"/>
    </source>
</evidence>
<protein>
    <submittedName>
        <fullName evidence="3">Xanthine dehydrogenase YagR molybdenum-binding subunit</fullName>
        <ecNumber evidence="3">1.17.1.4</ecNumber>
    </submittedName>
</protein>